<evidence type="ECO:0000313" key="3">
    <source>
        <dbReference type="Proteomes" id="UP001175271"/>
    </source>
</evidence>
<feature type="compositionally biased region" description="Polar residues" evidence="1">
    <location>
        <begin position="207"/>
        <end position="218"/>
    </location>
</feature>
<dbReference type="EMBL" id="JAUCMV010000004">
    <property type="protein sequence ID" value="KAK0404229.1"/>
    <property type="molecule type" value="Genomic_DNA"/>
</dbReference>
<reference evidence="2" key="1">
    <citation type="submission" date="2023-06" db="EMBL/GenBank/DDBJ databases">
        <title>Genomic analysis of the entomopathogenic nematode Steinernema hermaphroditum.</title>
        <authorList>
            <person name="Schwarz E.M."/>
            <person name="Heppert J.K."/>
            <person name="Baniya A."/>
            <person name="Schwartz H.T."/>
            <person name="Tan C.-H."/>
            <person name="Antoshechkin I."/>
            <person name="Sternberg P.W."/>
            <person name="Goodrich-Blair H."/>
            <person name="Dillman A.R."/>
        </authorList>
    </citation>
    <scope>NUCLEOTIDE SEQUENCE</scope>
    <source>
        <strain evidence="2">PS9179</strain>
        <tissue evidence="2">Whole animal</tissue>
    </source>
</reference>
<feature type="region of interest" description="Disordered" evidence="1">
    <location>
        <begin position="239"/>
        <end position="266"/>
    </location>
</feature>
<feature type="region of interest" description="Disordered" evidence="1">
    <location>
        <begin position="1"/>
        <end position="25"/>
    </location>
</feature>
<accession>A0AA39HGE9</accession>
<name>A0AA39HGE9_9BILA</name>
<proteinExistence type="predicted"/>
<comment type="caution">
    <text evidence="2">The sequence shown here is derived from an EMBL/GenBank/DDBJ whole genome shotgun (WGS) entry which is preliminary data.</text>
</comment>
<gene>
    <name evidence="2" type="ORF">QR680_017354</name>
</gene>
<dbReference type="Proteomes" id="UP001175271">
    <property type="component" value="Unassembled WGS sequence"/>
</dbReference>
<organism evidence="2 3">
    <name type="scientific">Steinernema hermaphroditum</name>
    <dbReference type="NCBI Taxonomy" id="289476"/>
    <lineage>
        <taxon>Eukaryota</taxon>
        <taxon>Metazoa</taxon>
        <taxon>Ecdysozoa</taxon>
        <taxon>Nematoda</taxon>
        <taxon>Chromadorea</taxon>
        <taxon>Rhabditida</taxon>
        <taxon>Tylenchina</taxon>
        <taxon>Panagrolaimomorpha</taxon>
        <taxon>Strongyloidoidea</taxon>
        <taxon>Steinernematidae</taxon>
        <taxon>Steinernema</taxon>
    </lineage>
</organism>
<evidence type="ECO:0000256" key="1">
    <source>
        <dbReference type="SAM" id="MobiDB-lite"/>
    </source>
</evidence>
<evidence type="ECO:0000313" key="2">
    <source>
        <dbReference type="EMBL" id="KAK0404229.1"/>
    </source>
</evidence>
<sequence>MRFLQGAAVPEHPRTRGQGLSPSVHDKSSCGTVFPVVDLLLPLLLSEAKKNETVREIGRRRAFEAMKSERYDPVMYYDPDSNHIVVIFINYAVVTTDYASLHPLLQGFVDGFFENTTQISQCDLDPCFRSPPAEALQILQNPLQRPLYACIPGSGAAEDAVMGCRLSKTVSQPDLAEGLSPSAATVADGVPPKKPDGGNGHFASPSYLPTSPGANCSSLPDRRTCGQLTNGQSVLLRRDTPHGSLLDGLPPKSLPGASSDDSAHATPLCAKPIGQIESASQADFFKMLDEKIAHGAGELPDSDLDD</sequence>
<protein>
    <submittedName>
        <fullName evidence="2">Uncharacterized protein</fullName>
    </submittedName>
</protein>
<feature type="region of interest" description="Disordered" evidence="1">
    <location>
        <begin position="175"/>
        <end position="223"/>
    </location>
</feature>
<keyword evidence="3" id="KW-1185">Reference proteome</keyword>
<dbReference type="AlphaFoldDB" id="A0AA39HGE9"/>